<evidence type="ECO:0000313" key="2">
    <source>
        <dbReference type="EMBL" id="MCC5447143.1"/>
    </source>
</evidence>
<keyword evidence="1" id="KW-0175">Coiled coil</keyword>
<comment type="caution">
    <text evidence="3">The sequence shown here is derived from an EMBL/GenBank/DDBJ whole genome shotgun (WGS) entry which is preliminary data.</text>
</comment>
<dbReference type="Proteomes" id="UP000245509">
    <property type="component" value="Unassembled WGS sequence"/>
</dbReference>
<feature type="coiled-coil region" evidence="1">
    <location>
        <begin position="22"/>
        <end position="49"/>
    </location>
</feature>
<dbReference type="RefSeq" id="WP_228615366.1">
    <property type="nucleotide sequence ID" value="NZ_QEFP02000010.1"/>
</dbReference>
<reference evidence="3" key="1">
    <citation type="journal article" date="2015" name="Appl. Environ. Microbiol.">
        <title>Nanoarchaeota, Their Sulfolobales Host, and Nanoarchaeota Virus Distribution across Yellowstone National Park Hot Springs.</title>
        <authorList>
            <person name="Munson-McGee J.H."/>
            <person name="Field E.K."/>
            <person name="Bateson M."/>
            <person name="Rooney C."/>
            <person name="Stepanauskas R."/>
            <person name="Young M.J."/>
        </authorList>
    </citation>
    <scope>NUCLEOTIDE SEQUENCE [LARGE SCALE GENOMIC DNA]</scope>
    <source>
        <strain evidence="3">SCGC AB-777_F03</strain>
    </source>
</reference>
<reference evidence="2" key="4">
    <citation type="submission" date="2021-11" db="EMBL/GenBank/DDBJ databases">
        <authorList>
            <person name="Munson-Mcgee J."/>
            <person name="Field E."/>
            <person name="Bateson M."/>
            <person name="Rooney C."/>
            <person name="Stepanauskas R."/>
            <person name="Young M."/>
        </authorList>
    </citation>
    <scope>NUCLEOTIDE SEQUENCE</scope>
    <source>
        <strain evidence="2">SCGC AB-777_F03</strain>
    </source>
</reference>
<evidence type="ECO:0000313" key="3">
    <source>
        <dbReference type="EMBL" id="PVU68578.1"/>
    </source>
</evidence>
<protein>
    <submittedName>
        <fullName evidence="3">Uncharacterized protein</fullName>
    </submittedName>
</protein>
<accession>A0A2T9WL77</accession>
<reference evidence="3" key="3">
    <citation type="submission" date="2017-05" db="EMBL/GenBank/DDBJ databases">
        <authorList>
            <person name="Song R."/>
            <person name="Chenine A.L."/>
            <person name="Ruprecht R.M."/>
        </authorList>
    </citation>
    <scope>NUCLEOTIDE SEQUENCE</scope>
    <source>
        <strain evidence="3">SCGC AB-777_F03</strain>
    </source>
</reference>
<dbReference type="EMBL" id="QEFP01000007">
    <property type="protein sequence ID" value="PVU68578.1"/>
    <property type="molecule type" value="Genomic_DNA"/>
</dbReference>
<evidence type="ECO:0000256" key="1">
    <source>
        <dbReference type="SAM" id="Coils"/>
    </source>
</evidence>
<name>A0A2T9WL77_NANST</name>
<sequence>MYNQQLNKSSKETSDLIEKINIWKLRDDIEELKDSLNEMTKEVEKIAHISKIKEFYISMSLHRREDKNFNGSIGKEYYSITDYFYNNYNNNYLTEDFYNKIKYNYFTANFYSGDDIISCSLDYLVDKIKCDSHDGKSFSLSDPHQSCPFPKNIKKKILDILYYDILYPGELMNIGNRYKNMIAIFSMNSKNQTEEDPKISISRSTYDNEFRFEYDGGIFKIEITLL</sequence>
<proteinExistence type="predicted"/>
<organism evidence="3">
    <name type="scientific">Nanobsidianus stetteri</name>
    <dbReference type="NCBI Taxonomy" id="1294122"/>
    <lineage>
        <taxon>Archaea</taxon>
        <taxon>Nanobdellota</taxon>
        <taxon>Candidatus Nanoarchaeia</taxon>
        <taxon>Nanoarchaeales</taxon>
        <taxon>Nanopusillaceae</taxon>
        <taxon>Candidatus Nanobsidianus</taxon>
    </lineage>
</organism>
<dbReference type="AlphaFoldDB" id="A0A2T9WL77"/>
<gene>
    <name evidence="2" type="ORF">DDW03_001865</name>
    <name evidence="3" type="ORF">DDW03_01880</name>
</gene>
<reference evidence="2" key="2">
    <citation type="submission" date="2017-05" db="EMBL/GenBank/DDBJ databases">
        <authorList>
            <person name="Munson-Mcgee J.H."/>
        </authorList>
    </citation>
    <scope>NUCLEOTIDE SEQUENCE</scope>
    <source>
        <strain evidence="2">SCGC AB-777_F03</strain>
    </source>
</reference>
<dbReference type="EMBL" id="QEFP02000010">
    <property type="protein sequence ID" value="MCC5447143.1"/>
    <property type="molecule type" value="Genomic_DNA"/>
</dbReference>